<sequence>MIYLSNAGFCLDIITVWVIPECIKQRKNSTCFNCCDVCLVDGTN</sequence>
<protein>
    <submittedName>
        <fullName evidence="1">Uncharacterized protein</fullName>
    </submittedName>
</protein>
<dbReference type="Proteomes" id="UP000070080">
    <property type="component" value="Unassembled WGS sequence"/>
</dbReference>
<dbReference type="STRING" id="1497955.HMPREF1872_00364"/>
<keyword evidence="2" id="KW-1185">Reference proteome</keyword>
<comment type="caution">
    <text evidence="1">The sequence shown here is derived from an EMBL/GenBank/DDBJ whole genome shotgun (WGS) entry which is preliminary data.</text>
</comment>
<organism evidence="1 2">
    <name type="scientific">Amygdalobacter nucleatus</name>
    <dbReference type="NCBI Taxonomy" id="3029274"/>
    <lineage>
        <taxon>Bacteria</taxon>
        <taxon>Bacillati</taxon>
        <taxon>Bacillota</taxon>
        <taxon>Clostridia</taxon>
        <taxon>Eubacteriales</taxon>
        <taxon>Oscillospiraceae</taxon>
        <taxon>Amygdalobacter</taxon>
    </lineage>
</organism>
<accession>A0A133YG73</accession>
<dbReference type="AlphaFoldDB" id="A0A133YG73"/>
<reference evidence="2" key="1">
    <citation type="submission" date="2016-01" db="EMBL/GenBank/DDBJ databases">
        <authorList>
            <person name="Mitreva M."/>
            <person name="Pepin K.H."/>
            <person name="Mihindukulasuriya K.A."/>
            <person name="Fulton R."/>
            <person name="Fronick C."/>
            <person name="O'Laughlin M."/>
            <person name="Miner T."/>
            <person name="Herter B."/>
            <person name="Rosa B.A."/>
            <person name="Cordes M."/>
            <person name="Tomlinson C."/>
            <person name="Wollam A."/>
            <person name="Palsikar V.B."/>
            <person name="Mardis E.R."/>
            <person name="Wilson R.K."/>
        </authorList>
    </citation>
    <scope>NUCLEOTIDE SEQUENCE [LARGE SCALE GENOMIC DNA]</scope>
    <source>
        <strain evidence="2">KA00274</strain>
    </source>
</reference>
<dbReference type="EMBL" id="LSCV01000005">
    <property type="protein sequence ID" value="KXB42190.1"/>
    <property type="molecule type" value="Genomic_DNA"/>
</dbReference>
<name>A0A133YG73_9FIRM</name>
<evidence type="ECO:0000313" key="2">
    <source>
        <dbReference type="Proteomes" id="UP000070080"/>
    </source>
</evidence>
<proteinExistence type="predicted"/>
<evidence type="ECO:0000313" key="1">
    <source>
        <dbReference type="EMBL" id="KXB42190.1"/>
    </source>
</evidence>
<gene>
    <name evidence="1" type="ORF">HMPREF1872_00364</name>
</gene>